<reference evidence="1" key="1">
    <citation type="submission" date="2015-06" db="EMBL/GenBank/DDBJ databases">
        <authorList>
            <person name="Nguyen H."/>
        </authorList>
    </citation>
    <scope>NUCLEOTIDE SEQUENCE</scope>
    <source>
        <strain evidence="1">DAOM 180753</strain>
    </source>
</reference>
<dbReference type="EMBL" id="LACB01000011">
    <property type="protein sequence ID" value="KAJ9492491.1"/>
    <property type="molecule type" value="Genomic_DNA"/>
</dbReference>
<evidence type="ECO:0000313" key="1">
    <source>
        <dbReference type="EMBL" id="KAJ9492491.1"/>
    </source>
</evidence>
<gene>
    <name evidence="1" type="ORF">VN97_g757</name>
</gene>
<name>A0AAI9XCP7_PENTH</name>
<sequence length="67" mass="7557">MCCDDLRPPHFRMPQASTPQQVDSWQILPFHSNQLSPSVLSGPITRQPPEQYEMVTYNSTEAPSLGN</sequence>
<organism evidence="1 2">
    <name type="scientific">Penicillium thymicola</name>
    <dbReference type="NCBI Taxonomy" id="293382"/>
    <lineage>
        <taxon>Eukaryota</taxon>
        <taxon>Fungi</taxon>
        <taxon>Dikarya</taxon>
        <taxon>Ascomycota</taxon>
        <taxon>Pezizomycotina</taxon>
        <taxon>Eurotiomycetes</taxon>
        <taxon>Eurotiomycetidae</taxon>
        <taxon>Eurotiales</taxon>
        <taxon>Aspergillaceae</taxon>
        <taxon>Penicillium</taxon>
    </lineage>
</organism>
<reference evidence="1" key="2">
    <citation type="journal article" date="2016" name="Fungal Biol.">
        <title>Ochratoxin A production by Penicillium thymicola.</title>
        <authorList>
            <person name="Nguyen H.D.T."/>
            <person name="McMullin D.R."/>
            <person name="Ponomareva E."/>
            <person name="Riley R."/>
            <person name="Pomraning K.R."/>
            <person name="Baker S.E."/>
            <person name="Seifert K.A."/>
        </authorList>
    </citation>
    <scope>NUCLEOTIDE SEQUENCE</scope>
    <source>
        <strain evidence="1">DAOM 180753</strain>
    </source>
</reference>
<accession>A0AAI9XCP7</accession>
<dbReference type="Proteomes" id="UP001227192">
    <property type="component" value="Unassembled WGS sequence"/>
</dbReference>
<comment type="caution">
    <text evidence="1">The sequence shown here is derived from an EMBL/GenBank/DDBJ whole genome shotgun (WGS) entry which is preliminary data.</text>
</comment>
<keyword evidence="2" id="KW-1185">Reference proteome</keyword>
<evidence type="ECO:0000313" key="2">
    <source>
        <dbReference type="Proteomes" id="UP001227192"/>
    </source>
</evidence>
<dbReference type="AlphaFoldDB" id="A0AAI9XCP7"/>
<proteinExistence type="predicted"/>
<protein>
    <submittedName>
        <fullName evidence="1">Uncharacterized protein</fullName>
    </submittedName>
</protein>